<dbReference type="PANTHER" id="PTHR47177">
    <property type="entry name" value="F18C1.6 PROTEIN"/>
    <property type="match status" value="1"/>
</dbReference>
<dbReference type="InterPro" id="IPR018957">
    <property type="entry name" value="Znf_C3HC4_RING-type"/>
</dbReference>
<feature type="domain" description="RING-type" evidence="7">
    <location>
        <begin position="49"/>
        <end position="90"/>
    </location>
</feature>
<evidence type="ECO:0000259" key="7">
    <source>
        <dbReference type="PROSITE" id="PS50089"/>
    </source>
</evidence>
<dbReference type="InterPro" id="IPR019787">
    <property type="entry name" value="Znf_PHD-finger"/>
</dbReference>
<dbReference type="SMART" id="SM00184">
    <property type="entry name" value="RING"/>
    <property type="match status" value="2"/>
</dbReference>
<evidence type="ECO:0000256" key="4">
    <source>
        <dbReference type="PROSITE-ProRule" id="PRU00175"/>
    </source>
</evidence>
<dbReference type="InterPro" id="IPR013083">
    <property type="entry name" value="Znf_RING/FYVE/PHD"/>
</dbReference>
<dbReference type="Pfam" id="PF00628">
    <property type="entry name" value="PHD"/>
    <property type="match status" value="1"/>
</dbReference>
<dbReference type="OrthoDB" id="365379at2759"/>
<evidence type="ECO:0000256" key="5">
    <source>
        <dbReference type="SAM" id="MobiDB-lite"/>
    </source>
</evidence>
<evidence type="ECO:0000256" key="3">
    <source>
        <dbReference type="ARBA" id="ARBA00022833"/>
    </source>
</evidence>
<dbReference type="InterPro" id="IPR001841">
    <property type="entry name" value="Znf_RING"/>
</dbReference>
<name>A0A7I8LEQ3_SPIIN</name>
<keyword evidence="3" id="KW-0862">Zinc</keyword>
<dbReference type="PROSITE" id="PS00518">
    <property type="entry name" value="ZF_RING_1"/>
    <property type="match status" value="1"/>
</dbReference>
<dbReference type="InterPro" id="IPR011011">
    <property type="entry name" value="Znf_FYVE_PHD"/>
</dbReference>
<proteinExistence type="predicted"/>
<sequence length="625" mass="69611">MEDLHCFPSKRLKAPSPAGSPHPAGKGKRKMEEFASGEDEDRAADGRACGICFAEERRSIRGWIDCCDHYFCFVCIMEWAKIESRCPLCKQRFGSIRRPGVPGVFFRERIVHVPVRNQVQLFDNATEDDDPYANINCSICHNSADENLLLLCDLCDSSAHTYCIGLGFTVPEGDWYCPDCTVSRKEQSRMQDDDHHSDELLCRVSINTTEADPLVSIFDIVHDEGSSNTLRESRAQALRRVVGDSRPTSEEGAPEWVSRGGIMAGRRSLVEAGARTLHQHRDRHQRIQLLRENWSKFQSGSMDFRSSSASACGASSGREHKPGHRHSTGNVEAVTRFKSPEVKVCTSSYDVDRAWKMLEIAKPMKRVQPTASYQSQRVNGNDSMRARISHRRILSTNRDPENRSPAVGATGIGACISPTPFEVEREKHGSYECGMKEMTTHFGGVSSSSDRLNSKCTLQFSHEDGGEHGAPQRTYDASNSVRLKEVRSCFPAGASCSVHRKRMPCEQGRNTNGDPMAISDGAKSEIQSLVKLTLKSKGRHFGKDKFKEIARIATHTILAACRLDHSKSFSQPILPPICPHQDEANYRSSLLPGSCRDCFFSFVKYVVDVIASERMVVSWDGSNPA</sequence>
<dbReference type="SUPFAM" id="SSF57850">
    <property type="entry name" value="RING/U-box"/>
    <property type="match status" value="1"/>
</dbReference>
<evidence type="ECO:0000256" key="1">
    <source>
        <dbReference type="ARBA" id="ARBA00022723"/>
    </source>
</evidence>
<evidence type="ECO:0000313" key="8">
    <source>
        <dbReference type="EMBL" id="CAA7407768.1"/>
    </source>
</evidence>
<dbReference type="SUPFAM" id="SSF57903">
    <property type="entry name" value="FYVE/PHD zinc finger"/>
    <property type="match status" value="1"/>
</dbReference>
<reference evidence="8" key="1">
    <citation type="submission" date="2020-02" db="EMBL/GenBank/DDBJ databases">
        <authorList>
            <person name="Scholz U."/>
            <person name="Mascher M."/>
            <person name="Fiebig A."/>
        </authorList>
    </citation>
    <scope>NUCLEOTIDE SEQUENCE</scope>
</reference>
<feature type="region of interest" description="Disordered" evidence="5">
    <location>
        <begin position="1"/>
        <end position="39"/>
    </location>
</feature>
<evidence type="ECO:0000259" key="6">
    <source>
        <dbReference type="PROSITE" id="PS50016"/>
    </source>
</evidence>
<accession>A0A7I8LEQ3</accession>
<dbReference type="InterPro" id="IPR017907">
    <property type="entry name" value="Znf_RING_CS"/>
</dbReference>
<dbReference type="CDD" id="cd16574">
    <property type="entry name" value="RING-HC_Topors"/>
    <property type="match status" value="1"/>
</dbReference>
<keyword evidence="2 4" id="KW-0863">Zinc-finger</keyword>
<dbReference type="GO" id="GO:0008270">
    <property type="term" value="F:zinc ion binding"/>
    <property type="evidence" value="ECO:0007669"/>
    <property type="project" value="UniProtKB-KW"/>
</dbReference>
<dbReference type="PROSITE" id="PS50016">
    <property type="entry name" value="ZF_PHD_2"/>
    <property type="match status" value="1"/>
</dbReference>
<dbReference type="EMBL" id="LR746277">
    <property type="protein sequence ID" value="CAA7407768.1"/>
    <property type="molecule type" value="Genomic_DNA"/>
</dbReference>
<feature type="domain" description="PHD-type" evidence="6">
    <location>
        <begin position="134"/>
        <end position="183"/>
    </location>
</feature>
<keyword evidence="9" id="KW-1185">Reference proteome</keyword>
<dbReference type="Pfam" id="PF00097">
    <property type="entry name" value="zf-C3HC4"/>
    <property type="match status" value="1"/>
</dbReference>
<dbReference type="Proteomes" id="UP000663760">
    <property type="component" value="Chromosome 14"/>
</dbReference>
<evidence type="ECO:0000313" key="9">
    <source>
        <dbReference type="Proteomes" id="UP000663760"/>
    </source>
</evidence>
<dbReference type="InterPro" id="IPR001965">
    <property type="entry name" value="Znf_PHD"/>
</dbReference>
<gene>
    <name evidence="8" type="ORF">SI8410_14018446</name>
</gene>
<keyword evidence="1" id="KW-0479">Metal-binding</keyword>
<protein>
    <submittedName>
        <fullName evidence="8">Uncharacterized protein</fullName>
    </submittedName>
</protein>
<feature type="region of interest" description="Disordered" evidence="5">
    <location>
        <begin position="308"/>
        <end position="328"/>
    </location>
</feature>
<dbReference type="SMART" id="SM00249">
    <property type="entry name" value="PHD"/>
    <property type="match status" value="1"/>
</dbReference>
<dbReference type="PANTHER" id="PTHR47177:SF4">
    <property type="entry name" value="OS06G0283200 PROTEIN"/>
    <property type="match status" value="1"/>
</dbReference>
<evidence type="ECO:0000256" key="2">
    <source>
        <dbReference type="ARBA" id="ARBA00022771"/>
    </source>
</evidence>
<dbReference type="AlphaFoldDB" id="A0A7I8LEQ3"/>
<feature type="compositionally biased region" description="Low complexity" evidence="5">
    <location>
        <begin position="14"/>
        <end position="24"/>
    </location>
</feature>
<dbReference type="InterPro" id="IPR058746">
    <property type="entry name" value="Znf_RING-type_Topors"/>
</dbReference>
<organism evidence="8 9">
    <name type="scientific">Spirodela intermedia</name>
    <name type="common">Intermediate duckweed</name>
    <dbReference type="NCBI Taxonomy" id="51605"/>
    <lineage>
        <taxon>Eukaryota</taxon>
        <taxon>Viridiplantae</taxon>
        <taxon>Streptophyta</taxon>
        <taxon>Embryophyta</taxon>
        <taxon>Tracheophyta</taxon>
        <taxon>Spermatophyta</taxon>
        <taxon>Magnoliopsida</taxon>
        <taxon>Liliopsida</taxon>
        <taxon>Araceae</taxon>
        <taxon>Lemnoideae</taxon>
        <taxon>Spirodela</taxon>
    </lineage>
</organism>
<dbReference type="PROSITE" id="PS50089">
    <property type="entry name" value="ZF_RING_2"/>
    <property type="match status" value="1"/>
</dbReference>
<dbReference type="Gene3D" id="3.30.40.10">
    <property type="entry name" value="Zinc/RING finger domain, C3HC4 (zinc finger)"/>
    <property type="match status" value="2"/>
</dbReference>